<accession>A0A261FN60</accession>
<dbReference type="Gene3D" id="1.10.3540.10">
    <property type="entry name" value="uncharacterized protein from magnetospirillum magneticum domain"/>
    <property type="match status" value="1"/>
</dbReference>
<evidence type="ECO:0000313" key="2">
    <source>
        <dbReference type="Proteomes" id="UP000216352"/>
    </source>
</evidence>
<gene>
    <name evidence="1" type="ORF">BLEM_1765</name>
</gene>
<protein>
    <recommendedName>
        <fullName evidence="3">DUF1819 family protein</fullName>
    </recommendedName>
</protein>
<dbReference type="EMBL" id="MWWX01000015">
    <property type="protein sequence ID" value="OZG60569.1"/>
    <property type="molecule type" value="Genomic_DNA"/>
</dbReference>
<dbReference type="STRING" id="1603886.GCA_001895165_02229"/>
<sequence>MASYGAETLQDGRYRLSFTVGGLLVSQGQTIASLLLAECGSRTDMTSNDAVEALESNPNTGVNAALAAEAVEVGEQVVKVRQRAVDENVLSIRTYSASVRTVREVIKRLSALTWQELRHLADEDSPLPDRQALMWVAMCRYYAIVGEFANEVLREHYLLGKATVTHDDYDRFMLDKSLWHPEVDDLSSATIAKLRSNVFKAMFEADLLCKEDDTIRPSLLSREMTSILMRRADSFDFFPMRGTSLA</sequence>
<organism evidence="1 2">
    <name type="scientific">Bifidobacterium lemurum</name>
    <dbReference type="NCBI Taxonomy" id="1603886"/>
    <lineage>
        <taxon>Bacteria</taxon>
        <taxon>Bacillati</taxon>
        <taxon>Actinomycetota</taxon>
        <taxon>Actinomycetes</taxon>
        <taxon>Bifidobacteriales</taxon>
        <taxon>Bifidobacteriaceae</taxon>
        <taxon>Bifidobacterium</taxon>
    </lineage>
</organism>
<keyword evidence="2" id="KW-1185">Reference proteome</keyword>
<evidence type="ECO:0008006" key="3">
    <source>
        <dbReference type="Google" id="ProtNLM"/>
    </source>
</evidence>
<dbReference type="Pfam" id="PF08849">
    <property type="entry name" value="BrxA"/>
    <property type="match status" value="1"/>
</dbReference>
<dbReference type="Proteomes" id="UP000216352">
    <property type="component" value="Unassembled WGS sequence"/>
</dbReference>
<dbReference type="AlphaFoldDB" id="A0A261FN60"/>
<dbReference type="OrthoDB" id="981635at2"/>
<comment type="caution">
    <text evidence="1">The sequence shown here is derived from an EMBL/GenBank/DDBJ whole genome shotgun (WGS) entry which is preliminary data.</text>
</comment>
<dbReference type="InterPro" id="IPR014948">
    <property type="entry name" value="BrxA"/>
</dbReference>
<reference evidence="1 2" key="1">
    <citation type="journal article" date="2017" name="BMC Genomics">
        <title>Comparative genomic and phylogenomic analyses of the Bifidobacteriaceae family.</title>
        <authorList>
            <person name="Lugli G.A."/>
            <person name="Milani C."/>
            <person name="Turroni F."/>
            <person name="Duranti S."/>
            <person name="Mancabelli L."/>
            <person name="Mangifesta M."/>
            <person name="Ferrario C."/>
            <person name="Modesto M."/>
            <person name="Mattarelli P."/>
            <person name="Jiri K."/>
            <person name="van Sinderen D."/>
            <person name="Ventura M."/>
        </authorList>
    </citation>
    <scope>NUCLEOTIDE SEQUENCE [LARGE SCALE GENOMIC DNA]</scope>
    <source>
        <strain evidence="1 2">DSM 28807</strain>
    </source>
</reference>
<dbReference type="RefSeq" id="WP_072727065.1">
    <property type="nucleotide sequence ID" value="NZ_BDIS01000032.1"/>
</dbReference>
<proteinExistence type="predicted"/>
<dbReference type="InterPro" id="IPR023137">
    <property type="entry name" value="BrxA_sf"/>
</dbReference>
<evidence type="ECO:0000313" key="1">
    <source>
        <dbReference type="EMBL" id="OZG60569.1"/>
    </source>
</evidence>
<name>A0A261FN60_9BIFI</name>